<protein>
    <submittedName>
        <fullName evidence="1">Uncharacterized protein</fullName>
    </submittedName>
</protein>
<name>R0LPS5_ANAPL</name>
<organism evidence="1 2">
    <name type="scientific">Anas platyrhynchos</name>
    <name type="common">Mallard</name>
    <name type="synonym">Anas boschas</name>
    <dbReference type="NCBI Taxonomy" id="8839"/>
    <lineage>
        <taxon>Eukaryota</taxon>
        <taxon>Metazoa</taxon>
        <taxon>Chordata</taxon>
        <taxon>Craniata</taxon>
        <taxon>Vertebrata</taxon>
        <taxon>Euteleostomi</taxon>
        <taxon>Archelosauria</taxon>
        <taxon>Archosauria</taxon>
        <taxon>Dinosauria</taxon>
        <taxon>Saurischia</taxon>
        <taxon>Theropoda</taxon>
        <taxon>Coelurosauria</taxon>
        <taxon>Aves</taxon>
        <taxon>Neognathae</taxon>
        <taxon>Galloanserae</taxon>
        <taxon>Anseriformes</taxon>
        <taxon>Anatidae</taxon>
        <taxon>Anatinae</taxon>
        <taxon>Anas</taxon>
    </lineage>
</organism>
<gene>
    <name evidence="1" type="ORF">Anapl_14427</name>
</gene>
<dbReference type="AlphaFoldDB" id="R0LPS5"/>
<dbReference type="EMBL" id="KB742504">
    <property type="protein sequence ID" value="EOB07724.1"/>
    <property type="molecule type" value="Genomic_DNA"/>
</dbReference>
<reference evidence="2" key="1">
    <citation type="journal article" date="2013" name="Nat. Genet.">
        <title>The duck genome and transcriptome provide insight into an avian influenza virus reservoir species.</title>
        <authorList>
            <person name="Huang Y."/>
            <person name="Li Y."/>
            <person name="Burt D.W."/>
            <person name="Chen H."/>
            <person name="Zhang Y."/>
            <person name="Qian W."/>
            <person name="Kim H."/>
            <person name="Gan S."/>
            <person name="Zhao Y."/>
            <person name="Li J."/>
            <person name="Yi K."/>
            <person name="Feng H."/>
            <person name="Zhu P."/>
            <person name="Li B."/>
            <person name="Liu Q."/>
            <person name="Fairley S."/>
            <person name="Magor K.E."/>
            <person name="Du Z."/>
            <person name="Hu X."/>
            <person name="Goodman L."/>
            <person name="Tafer H."/>
            <person name="Vignal A."/>
            <person name="Lee T."/>
            <person name="Kim K.W."/>
            <person name="Sheng Z."/>
            <person name="An Y."/>
            <person name="Searle S."/>
            <person name="Herrero J."/>
            <person name="Groenen M.A."/>
            <person name="Crooijmans R.P."/>
            <person name="Faraut T."/>
            <person name="Cai Q."/>
            <person name="Webster R.G."/>
            <person name="Aldridge J.R."/>
            <person name="Warren W.C."/>
            <person name="Bartschat S."/>
            <person name="Kehr S."/>
            <person name="Marz M."/>
            <person name="Stadler P.F."/>
            <person name="Smith J."/>
            <person name="Kraus R.H."/>
            <person name="Zhao Y."/>
            <person name="Ren L."/>
            <person name="Fei J."/>
            <person name="Morisson M."/>
            <person name="Kaiser P."/>
            <person name="Griffin D.K."/>
            <person name="Rao M."/>
            <person name="Pitel F."/>
            <person name="Wang J."/>
            <person name="Li N."/>
        </authorList>
    </citation>
    <scope>NUCLEOTIDE SEQUENCE [LARGE SCALE GENOMIC DNA]</scope>
</reference>
<accession>R0LPS5</accession>
<keyword evidence="2" id="KW-1185">Reference proteome</keyword>
<dbReference type="Proteomes" id="UP000296049">
    <property type="component" value="Unassembled WGS sequence"/>
</dbReference>
<sequence length="224" mass="24713">MEQEINERAILTIDVITLSTVPISKPKSNLRAAFDGSPGYARTCNPVLYNYRLPTHVLLAFQSGILFLFQTVPCLFLNITSNSLDAVWNIEHDWAGQFLIGPHVGSPATCQGAGAPLRAQQADKQLSSAVWPSSASYTAHMKLNMYILTEVACSTAIQVLFTNAFNCMHSVAAIVHAKITFLYGERLCKAVQEEQQFQDRVCSEAANRNKDPGELIDEGLDLFF</sequence>
<evidence type="ECO:0000313" key="2">
    <source>
        <dbReference type="Proteomes" id="UP000296049"/>
    </source>
</evidence>
<evidence type="ECO:0000313" key="1">
    <source>
        <dbReference type="EMBL" id="EOB07724.1"/>
    </source>
</evidence>
<proteinExistence type="predicted"/>